<evidence type="ECO:0000256" key="1">
    <source>
        <dbReference type="ARBA" id="ARBA00001964"/>
    </source>
</evidence>
<dbReference type="InterPro" id="IPR029061">
    <property type="entry name" value="THDP-binding"/>
</dbReference>
<dbReference type="Proteomes" id="UP000289650">
    <property type="component" value="Unassembled WGS sequence"/>
</dbReference>
<dbReference type="AlphaFoldDB" id="A0A4Q2A9B3"/>
<evidence type="ECO:0000313" key="6">
    <source>
        <dbReference type="Proteomes" id="UP000289650"/>
    </source>
</evidence>
<evidence type="ECO:0000259" key="4">
    <source>
        <dbReference type="Pfam" id="PF00456"/>
    </source>
</evidence>
<dbReference type="EMBL" id="QWEX01000003">
    <property type="protein sequence ID" value="RXV65685.1"/>
    <property type="molecule type" value="Genomic_DNA"/>
</dbReference>
<reference evidence="5 6" key="1">
    <citation type="submission" date="2018-08" db="EMBL/GenBank/DDBJ databases">
        <title>Mountain-cultivated ginseng endophyte, Burkholderia stabilis and its activity against ginseng root rot disease.</title>
        <authorList>
            <person name="Tapan Kumar M."/>
            <person name="Bae H."/>
            <person name="Shanmugam G."/>
            <person name="Jeon J."/>
        </authorList>
    </citation>
    <scope>NUCLEOTIDE SEQUENCE [LARGE SCALE GENOMIC DNA]</scope>
    <source>
        <strain evidence="5 6">EB159</strain>
    </source>
</reference>
<sequence length="285" mass="29942">MNNTTGKRATSDRQLVRPELADPSVALRVRHAILAGLRANGGGHLGGTLSCVDILLALFAARAMSALDATGDALLLSKGHASMALYAVLQQAGVDLGSLGTFGTAGSPLQGHPDRTRLACMDFSSGALGQGVAIGLGMALARAARHVWVVLGDGECQEGMVWEAAMLAARHGVPNLHVVVDLNGEQECGWAHDTRLDSTPLPDALAKWRAFGWHADEVDGHDIDALTGFAHAHAEGPRHGPTVLLARTVKGHGLGLQLDRFRRHCTQLSGDEWARIAGSGHAPDR</sequence>
<gene>
    <name evidence="5" type="ORF">D1006_37310</name>
</gene>
<comment type="caution">
    <text evidence="5">The sequence shown here is derived from an EMBL/GenBank/DDBJ whole genome shotgun (WGS) entry which is preliminary data.</text>
</comment>
<protein>
    <submittedName>
        <fullName evidence="5">Transketolase</fullName>
    </submittedName>
</protein>
<dbReference type="Pfam" id="PF00456">
    <property type="entry name" value="Transketolase_N"/>
    <property type="match status" value="1"/>
</dbReference>
<keyword evidence="3" id="KW-0786">Thiamine pyrophosphate</keyword>
<evidence type="ECO:0000256" key="3">
    <source>
        <dbReference type="ARBA" id="ARBA00023052"/>
    </source>
</evidence>
<dbReference type="PANTHER" id="PTHR47514:SF1">
    <property type="entry name" value="TRANSKETOLASE N-TERMINAL SECTION-RELATED"/>
    <property type="match status" value="1"/>
</dbReference>
<feature type="domain" description="Transketolase N-terminal" evidence="4">
    <location>
        <begin position="38"/>
        <end position="274"/>
    </location>
</feature>
<dbReference type="Gene3D" id="3.40.50.970">
    <property type="match status" value="1"/>
</dbReference>
<proteinExistence type="inferred from homology"/>
<comment type="cofactor">
    <cofactor evidence="1">
        <name>thiamine diphosphate</name>
        <dbReference type="ChEBI" id="CHEBI:58937"/>
    </cofactor>
</comment>
<dbReference type="OrthoDB" id="8732661at2"/>
<dbReference type="InterPro" id="IPR005474">
    <property type="entry name" value="Transketolase_N"/>
</dbReference>
<dbReference type="RefSeq" id="WP_129518117.1">
    <property type="nucleotide sequence ID" value="NZ_QWEX01000003.1"/>
</dbReference>
<name>A0A4Q2A9B3_9BURK</name>
<evidence type="ECO:0000256" key="2">
    <source>
        <dbReference type="ARBA" id="ARBA00007131"/>
    </source>
</evidence>
<organism evidence="5 6">
    <name type="scientific">Burkholderia stabilis</name>
    <dbReference type="NCBI Taxonomy" id="95485"/>
    <lineage>
        <taxon>Bacteria</taxon>
        <taxon>Pseudomonadati</taxon>
        <taxon>Pseudomonadota</taxon>
        <taxon>Betaproteobacteria</taxon>
        <taxon>Burkholderiales</taxon>
        <taxon>Burkholderiaceae</taxon>
        <taxon>Burkholderia</taxon>
        <taxon>Burkholderia cepacia complex</taxon>
    </lineage>
</organism>
<comment type="similarity">
    <text evidence="2">Belongs to the transketolase family.</text>
</comment>
<dbReference type="PANTHER" id="PTHR47514">
    <property type="entry name" value="TRANSKETOLASE N-TERMINAL SECTION-RELATED"/>
    <property type="match status" value="1"/>
</dbReference>
<dbReference type="SUPFAM" id="SSF52518">
    <property type="entry name" value="Thiamin diphosphate-binding fold (THDP-binding)"/>
    <property type="match status" value="1"/>
</dbReference>
<evidence type="ECO:0000313" key="5">
    <source>
        <dbReference type="EMBL" id="RXV65685.1"/>
    </source>
</evidence>
<accession>A0A4Q2A9B3</accession>